<dbReference type="Gene3D" id="2.30.39.10">
    <property type="entry name" value="Alpha-1-antitrypsin, domain 1"/>
    <property type="match status" value="1"/>
</dbReference>
<comment type="caution">
    <text evidence="6">The sequence shown here is derived from an EMBL/GenBank/DDBJ whole genome shotgun (WGS) entry which is preliminary data.</text>
</comment>
<keyword evidence="4" id="KW-0732">Signal</keyword>
<protein>
    <recommendedName>
        <fullName evidence="5">Serpin domain-containing protein</fullName>
    </recommendedName>
</protein>
<dbReference type="GO" id="GO:0005615">
    <property type="term" value="C:extracellular space"/>
    <property type="evidence" value="ECO:0007669"/>
    <property type="project" value="InterPro"/>
</dbReference>
<dbReference type="InterPro" id="IPR042185">
    <property type="entry name" value="Serpin_sf_2"/>
</dbReference>
<accession>A0A8S1AB82</accession>
<dbReference type="Gene3D" id="3.30.497.10">
    <property type="entry name" value="Antithrombin, subunit I, domain 2"/>
    <property type="match status" value="1"/>
</dbReference>
<dbReference type="CDD" id="cd19579">
    <property type="entry name" value="serpin1K-like"/>
    <property type="match status" value="1"/>
</dbReference>
<dbReference type="InterPro" id="IPR036186">
    <property type="entry name" value="Serpin_sf"/>
</dbReference>
<evidence type="ECO:0000256" key="4">
    <source>
        <dbReference type="SAM" id="SignalP"/>
    </source>
</evidence>
<evidence type="ECO:0000259" key="5">
    <source>
        <dbReference type="SMART" id="SM00093"/>
    </source>
</evidence>
<evidence type="ECO:0000313" key="7">
    <source>
        <dbReference type="Proteomes" id="UP000494256"/>
    </source>
</evidence>
<keyword evidence="1" id="KW-0646">Protease inhibitor</keyword>
<reference evidence="6 7" key="1">
    <citation type="submission" date="2020-04" db="EMBL/GenBank/DDBJ databases">
        <authorList>
            <person name="Wallbank WR R."/>
            <person name="Pardo Diaz C."/>
            <person name="Kozak K."/>
            <person name="Martin S."/>
            <person name="Jiggins C."/>
            <person name="Moest M."/>
            <person name="Warren A I."/>
            <person name="Byers J.R.P. K."/>
            <person name="Montejo-Kovacevich G."/>
            <person name="Yen C E."/>
        </authorList>
    </citation>
    <scope>NUCLEOTIDE SEQUENCE [LARGE SCALE GENOMIC DNA]</scope>
</reference>
<feature type="domain" description="Serpin" evidence="5">
    <location>
        <begin position="34"/>
        <end position="370"/>
    </location>
</feature>
<dbReference type="PANTHER" id="PTHR11461">
    <property type="entry name" value="SERINE PROTEASE INHIBITOR, SERPIN"/>
    <property type="match status" value="1"/>
</dbReference>
<dbReference type="SMART" id="SM00093">
    <property type="entry name" value="SERPIN"/>
    <property type="match status" value="1"/>
</dbReference>
<sequence>MKIYLLIWALVASTVISESNIQDVLKNGNDQFSAKFLNEVSKDQADKSFVISAYSVLSPLAQLALASVGQTHDEILTAIGMPNDNVTKEVFSDVNTRIQSVKGVELKQANKVYVHDGYNLNQDFAAISRTVFNSEVQNINFRDSREAADEINMWVEANTNNRIKDLVNPSTLTPATAAVLVNAIFFKGNWQTPFHELSTRDREFFVTLNKKVTIPMMHQTDRFKYGDINELDAKLLEMSYEEGETSFVVVLPKQYDGIESLIEKLKDPAAFPKARSNMYTADVHVSLPKFKIETTTDLQAVLKKINVKQLFVEGKAHLDNLIEGESNLYVSDAIQKAFIEVDEKGTEAAAANSFGTNKKTIWFEEKCVTLS</sequence>
<proteinExistence type="inferred from homology"/>
<dbReference type="InterPro" id="IPR042178">
    <property type="entry name" value="Serpin_sf_1"/>
</dbReference>
<evidence type="ECO:0000256" key="2">
    <source>
        <dbReference type="ARBA" id="ARBA00022900"/>
    </source>
</evidence>
<dbReference type="SUPFAM" id="SSF56574">
    <property type="entry name" value="Serpins"/>
    <property type="match status" value="1"/>
</dbReference>
<evidence type="ECO:0000256" key="1">
    <source>
        <dbReference type="ARBA" id="ARBA00022690"/>
    </source>
</evidence>
<dbReference type="AlphaFoldDB" id="A0A8S1AB82"/>
<dbReference type="OrthoDB" id="4418812at2759"/>
<name>A0A8S1AB82_ARCPL</name>
<dbReference type="Proteomes" id="UP000494256">
    <property type="component" value="Unassembled WGS sequence"/>
</dbReference>
<dbReference type="InterPro" id="IPR023796">
    <property type="entry name" value="Serpin_dom"/>
</dbReference>
<dbReference type="GO" id="GO:0004867">
    <property type="term" value="F:serine-type endopeptidase inhibitor activity"/>
    <property type="evidence" value="ECO:0007669"/>
    <property type="project" value="UniProtKB-KW"/>
</dbReference>
<dbReference type="EMBL" id="CADEBD010000314">
    <property type="protein sequence ID" value="CAB3243842.1"/>
    <property type="molecule type" value="Genomic_DNA"/>
</dbReference>
<keyword evidence="2" id="KW-0722">Serine protease inhibitor</keyword>
<gene>
    <name evidence="6" type="ORF">APLA_LOCUS10550</name>
</gene>
<dbReference type="Pfam" id="PF00079">
    <property type="entry name" value="Serpin"/>
    <property type="match status" value="1"/>
</dbReference>
<dbReference type="InterPro" id="IPR000215">
    <property type="entry name" value="Serpin_fam"/>
</dbReference>
<feature type="chain" id="PRO_5035774532" description="Serpin domain-containing protein" evidence="4">
    <location>
        <begin position="18"/>
        <end position="371"/>
    </location>
</feature>
<feature type="signal peptide" evidence="4">
    <location>
        <begin position="1"/>
        <end position="17"/>
    </location>
</feature>
<organism evidence="6 7">
    <name type="scientific">Arctia plantaginis</name>
    <name type="common">Wood tiger moth</name>
    <name type="synonym">Phalaena plantaginis</name>
    <dbReference type="NCBI Taxonomy" id="874455"/>
    <lineage>
        <taxon>Eukaryota</taxon>
        <taxon>Metazoa</taxon>
        <taxon>Ecdysozoa</taxon>
        <taxon>Arthropoda</taxon>
        <taxon>Hexapoda</taxon>
        <taxon>Insecta</taxon>
        <taxon>Pterygota</taxon>
        <taxon>Neoptera</taxon>
        <taxon>Endopterygota</taxon>
        <taxon>Lepidoptera</taxon>
        <taxon>Glossata</taxon>
        <taxon>Ditrysia</taxon>
        <taxon>Noctuoidea</taxon>
        <taxon>Erebidae</taxon>
        <taxon>Arctiinae</taxon>
        <taxon>Arctia</taxon>
    </lineage>
</organism>
<comment type="similarity">
    <text evidence="3">Belongs to the serpin family.</text>
</comment>
<evidence type="ECO:0000313" key="6">
    <source>
        <dbReference type="EMBL" id="CAB3243842.1"/>
    </source>
</evidence>
<dbReference type="PANTHER" id="PTHR11461:SF292">
    <property type="entry name" value="SERPIN 100A"/>
    <property type="match status" value="1"/>
</dbReference>
<evidence type="ECO:0000256" key="3">
    <source>
        <dbReference type="RuleBase" id="RU000411"/>
    </source>
</evidence>